<accession>A0ABP9B950</accession>
<comment type="similarity">
    <text evidence="1">Belongs to the low molecular weight phosphotyrosine protein phosphatase family.</text>
</comment>
<dbReference type="Gene3D" id="3.40.50.2300">
    <property type="match status" value="1"/>
</dbReference>
<dbReference type="InterPro" id="IPR023485">
    <property type="entry name" value="Ptyr_pPase"/>
</dbReference>
<dbReference type="CDD" id="cd16343">
    <property type="entry name" value="LMWPTP"/>
    <property type="match status" value="1"/>
</dbReference>
<organism evidence="6 7">
    <name type="scientific">Actinomycetospora chlora</name>
    <dbReference type="NCBI Taxonomy" id="663608"/>
    <lineage>
        <taxon>Bacteria</taxon>
        <taxon>Bacillati</taxon>
        <taxon>Actinomycetota</taxon>
        <taxon>Actinomycetes</taxon>
        <taxon>Pseudonocardiales</taxon>
        <taxon>Pseudonocardiaceae</taxon>
        <taxon>Actinomycetospora</taxon>
    </lineage>
</organism>
<evidence type="ECO:0000313" key="6">
    <source>
        <dbReference type="EMBL" id="GAA4791746.1"/>
    </source>
</evidence>
<protein>
    <recommendedName>
        <fullName evidence="2">protein-tyrosine-phosphatase</fullName>
        <ecNumber evidence="2">3.1.3.48</ecNumber>
    </recommendedName>
</protein>
<dbReference type="EC" id="3.1.3.48" evidence="2"/>
<evidence type="ECO:0000313" key="7">
    <source>
        <dbReference type="Proteomes" id="UP001500928"/>
    </source>
</evidence>
<keyword evidence="3" id="KW-0378">Hydrolase</keyword>
<evidence type="ECO:0000256" key="4">
    <source>
        <dbReference type="ARBA" id="ARBA00022912"/>
    </source>
</evidence>
<dbReference type="EMBL" id="BAABHO010000021">
    <property type="protein sequence ID" value="GAA4791746.1"/>
    <property type="molecule type" value="Genomic_DNA"/>
</dbReference>
<reference evidence="7" key="1">
    <citation type="journal article" date="2019" name="Int. J. Syst. Evol. Microbiol.">
        <title>The Global Catalogue of Microorganisms (GCM) 10K type strain sequencing project: providing services to taxonomists for standard genome sequencing and annotation.</title>
        <authorList>
            <consortium name="The Broad Institute Genomics Platform"/>
            <consortium name="The Broad Institute Genome Sequencing Center for Infectious Disease"/>
            <person name="Wu L."/>
            <person name="Ma J."/>
        </authorList>
    </citation>
    <scope>NUCLEOTIDE SEQUENCE [LARGE SCALE GENOMIC DNA]</scope>
    <source>
        <strain evidence="7">JCM 17979</strain>
    </source>
</reference>
<dbReference type="PANTHER" id="PTHR11717">
    <property type="entry name" value="LOW MOLECULAR WEIGHT PROTEIN TYROSINE PHOSPHATASE"/>
    <property type="match status" value="1"/>
</dbReference>
<gene>
    <name evidence="6" type="ORF">GCM10023200_28750</name>
</gene>
<dbReference type="InterPro" id="IPR017867">
    <property type="entry name" value="Tyr_phospatase_low_mol_wt"/>
</dbReference>
<dbReference type="PANTHER" id="PTHR11717:SF7">
    <property type="entry name" value="LOW MOLECULAR WEIGHT PHOSPHOTYROSINE PROTEIN PHOSPHATASE"/>
    <property type="match status" value="1"/>
</dbReference>
<keyword evidence="4" id="KW-0904">Protein phosphatase</keyword>
<feature type="domain" description="Phosphotyrosine protein phosphatase I" evidence="5">
    <location>
        <begin position="22"/>
        <end position="168"/>
    </location>
</feature>
<dbReference type="InterPro" id="IPR036196">
    <property type="entry name" value="Ptyr_pPase_sf"/>
</dbReference>
<dbReference type="InterPro" id="IPR050438">
    <property type="entry name" value="LMW_PTPase"/>
</dbReference>
<comment type="caution">
    <text evidence="6">The sequence shown here is derived from an EMBL/GenBank/DDBJ whole genome shotgun (WGS) entry which is preliminary data.</text>
</comment>
<evidence type="ECO:0000256" key="1">
    <source>
        <dbReference type="ARBA" id="ARBA00011063"/>
    </source>
</evidence>
<dbReference type="SMART" id="SM00226">
    <property type="entry name" value="LMWPc"/>
    <property type="match status" value="1"/>
</dbReference>
<dbReference type="Pfam" id="PF01451">
    <property type="entry name" value="LMWPc"/>
    <property type="match status" value="1"/>
</dbReference>
<proteinExistence type="inferred from homology"/>
<dbReference type="PRINTS" id="PR00719">
    <property type="entry name" value="LMWPTPASE"/>
</dbReference>
<dbReference type="Proteomes" id="UP001500928">
    <property type="component" value="Unassembled WGS sequence"/>
</dbReference>
<keyword evidence="7" id="KW-1185">Reference proteome</keyword>
<evidence type="ECO:0000256" key="2">
    <source>
        <dbReference type="ARBA" id="ARBA00013064"/>
    </source>
</evidence>
<sequence>MDVHSAHRRRGATVRAFIMVGVHVVFVCSGNICRSPVAEKVFRARLAEAGLEDAVEVSSAGVGAWHAGEPMDRRAAATLRERGYDTTHTARRIDGEQLGADLVVAATEDHVRDLVAAGADPERVVLLRAFDPAAPAGAEVPDPYYGGPDGFDEVIEMVEAAMPGLVDRVRR</sequence>
<dbReference type="SUPFAM" id="SSF52788">
    <property type="entry name" value="Phosphotyrosine protein phosphatases I"/>
    <property type="match status" value="1"/>
</dbReference>
<evidence type="ECO:0000259" key="5">
    <source>
        <dbReference type="SMART" id="SM00226"/>
    </source>
</evidence>
<name>A0ABP9B950_9PSEU</name>
<evidence type="ECO:0000256" key="3">
    <source>
        <dbReference type="ARBA" id="ARBA00022801"/>
    </source>
</evidence>